<dbReference type="PRINTS" id="PR00727">
    <property type="entry name" value="LEADERPTASE"/>
</dbReference>
<evidence type="ECO:0000256" key="1">
    <source>
        <dbReference type="ARBA" id="ARBA00004273"/>
    </source>
</evidence>
<protein>
    <recommendedName>
        <fullName evidence="9">Peptidase S26 domain-containing protein</fullName>
    </recommendedName>
</protein>
<dbReference type="InterPro" id="IPR000223">
    <property type="entry name" value="Pept_S26A_signal_pept_1"/>
</dbReference>
<feature type="domain" description="Peptidase S26" evidence="9">
    <location>
        <begin position="39"/>
        <end position="111"/>
    </location>
</feature>
<dbReference type="GO" id="GO:0042720">
    <property type="term" value="C:mitochondrial inner membrane peptidase complex"/>
    <property type="evidence" value="ECO:0007669"/>
    <property type="project" value="TreeGrafter"/>
</dbReference>
<evidence type="ECO:0000256" key="6">
    <source>
        <dbReference type="ARBA" id="ARBA00023136"/>
    </source>
</evidence>
<feature type="domain" description="Peptidase S26" evidence="9">
    <location>
        <begin position="126"/>
        <end position="166"/>
    </location>
</feature>
<feature type="active site" evidence="8">
    <location>
        <position position="103"/>
    </location>
</feature>
<evidence type="ECO:0000256" key="8">
    <source>
        <dbReference type="PIRSR" id="PIRSR600223-1"/>
    </source>
</evidence>
<dbReference type="EMBL" id="BTRK01000003">
    <property type="protein sequence ID" value="GMR39828.1"/>
    <property type="molecule type" value="Genomic_DNA"/>
</dbReference>
<keyword evidence="5" id="KW-0496">Mitochondrion</keyword>
<sequence length="188" mass="20461">APRTKPRGGARLSSMAASTSATWRIARFLGRGLRGTALACCVANTICNTICGLEVSGSLGQSMQPTLQEVVVTERMSIRTGTPSKGDIVVCPYPKDPTVTIGKRLVGLEGDVFLKARRSFFEASTITVPKDHCFLQGDNTKLSTDSRHFGSVPLGLVQGRVVLRVWPLERAGWLSTRWWFEKGAEKLP</sequence>
<dbReference type="PANTHER" id="PTHR12383">
    <property type="entry name" value="PROTEASE FAMILY S26 MITOCHONDRIAL INNER MEMBRANE PROTEASE-RELATED"/>
    <property type="match status" value="1"/>
</dbReference>
<dbReference type="PANTHER" id="PTHR12383:SF16">
    <property type="entry name" value="MITOCHONDRIAL INNER MEMBRANE PROTEASE SUBUNIT 1"/>
    <property type="match status" value="1"/>
</dbReference>
<evidence type="ECO:0000259" key="9">
    <source>
        <dbReference type="Pfam" id="PF10502"/>
    </source>
</evidence>
<organism evidence="10 11">
    <name type="scientific">Pristionchus mayeri</name>
    <dbReference type="NCBI Taxonomy" id="1317129"/>
    <lineage>
        <taxon>Eukaryota</taxon>
        <taxon>Metazoa</taxon>
        <taxon>Ecdysozoa</taxon>
        <taxon>Nematoda</taxon>
        <taxon>Chromadorea</taxon>
        <taxon>Rhabditida</taxon>
        <taxon>Rhabditina</taxon>
        <taxon>Diplogasteromorpha</taxon>
        <taxon>Diplogasteroidea</taxon>
        <taxon>Neodiplogasteridae</taxon>
        <taxon>Pristionchus</taxon>
    </lineage>
</organism>
<evidence type="ECO:0000256" key="7">
    <source>
        <dbReference type="ARBA" id="ARBA00038445"/>
    </source>
</evidence>
<dbReference type="InterPro" id="IPR019533">
    <property type="entry name" value="Peptidase_S26"/>
</dbReference>
<evidence type="ECO:0000256" key="3">
    <source>
        <dbReference type="ARBA" id="ARBA00022792"/>
    </source>
</evidence>
<dbReference type="Proteomes" id="UP001328107">
    <property type="component" value="Unassembled WGS sequence"/>
</dbReference>
<evidence type="ECO:0000313" key="10">
    <source>
        <dbReference type="EMBL" id="GMR39828.1"/>
    </source>
</evidence>
<evidence type="ECO:0000256" key="2">
    <source>
        <dbReference type="ARBA" id="ARBA00011805"/>
    </source>
</evidence>
<keyword evidence="3" id="KW-0999">Mitochondrion inner membrane</keyword>
<name>A0AAN5C710_9BILA</name>
<dbReference type="Gene3D" id="2.10.109.10">
    <property type="entry name" value="Umud Fragment, subunit A"/>
    <property type="match status" value="1"/>
</dbReference>
<dbReference type="Pfam" id="PF10502">
    <property type="entry name" value="Peptidase_S26"/>
    <property type="match status" value="2"/>
</dbReference>
<dbReference type="InterPro" id="IPR036286">
    <property type="entry name" value="LexA/Signal_pep-like_sf"/>
</dbReference>
<keyword evidence="11" id="KW-1185">Reference proteome</keyword>
<dbReference type="InterPro" id="IPR052064">
    <property type="entry name" value="Mito_IMP1_subunit"/>
</dbReference>
<dbReference type="AlphaFoldDB" id="A0AAN5C710"/>
<reference evidence="11" key="1">
    <citation type="submission" date="2022-10" db="EMBL/GenBank/DDBJ databases">
        <title>Genome assembly of Pristionchus species.</title>
        <authorList>
            <person name="Yoshida K."/>
            <person name="Sommer R.J."/>
        </authorList>
    </citation>
    <scope>NUCLEOTIDE SEQUENCE [LARGE SCALE GENOMIC DNA]</scope>
    <source>
        <strain evidence="11">RS5460</strain>
    </source>
</reference>
<dbReference type="GO" id="GO:0004252">
    <property type="term" value="F:serine-type endopeptidase activity"/>
    <property type="evidence" value="ECO:0007669"/>
    <property type="project" value="InterPro"/>
</dbReference>
<evidence type="ECO:0000313" key="11">
    <source>
        <dbReference type="Proteomes" id="UP001328107"/>
    </source>
</evidence>
<evidence type="ECO:0000256" key="5">
    <source>
        <dbReference type="ARBA" id="ARBA00023128"/>
    </source>
</evidence>
<dbReference type="SUPFAM" id="SSF51306">
    <property type="entry name" value="LexA/Signal peptidase"/>
    <property type="match status" value="1"/>
</dbReference>
<keyword evidence="6" id="KW-0472">Membrane</keyword>
<feature type="active site" evidence="8">
    <location>
        <position position="62"/>
    </location>
</feature>
<dbReference type="GO" id="GO:0006465">
    <property type="term" value="P:signal peptide processing"/>
    <property type="evidence" value="ECO:0007669"/>
    <property type="project" value="InterPro"/>
</dbReference>
<dbReference type="GO" id="GO:0006627">
    <property type="term" value="P:protein processing involved in protein targeting to mitochondrion"/>
    <property type="evidence" value="ECO:0007669"/>
    <property type="project" value="TreeGrafter"/>
</dbReference>
<dbReference type="CDD" id="cd06530">
    <property type="entry name" value="S26_SPase_I"/>
    <property type="match status" value="1"/>
</dbReference>
<comment type="similarity">
    <text evidence="7">Belongs to the peptidase S26 family. IMP1 subfamily.</text>
</comment>
<accession>A0AAN5C710</accession>
<evidence type="ECO:0000256" key="4">
    <source>
        <dbReference type="ARBA" id="ARBA00022801"/>
    </source>
</evidence>
<keyword evidence="4" id="KW-0378">Hydrolase</keyword>
<comment type="subcellular location">
    <subcellularLocation>
        <location evidence="1">Mitochondrion inner membrane</location>
    </subcellularLocation>
</comment>
<comment type="subunit">
    <text evidence="2">Heterodimer of 2 subunits, IMMPL1 and IMMPL2.</text>
</comment>
<proteinExistence type="inferred from homology"/>
<comment type="caution">
    <text evidence="10">The sequence shown here is derived from an EMBL/GenBank/DDBJ whole genome shotgun (WGS) entry which is preliminary data.</text>
</comment>
<gene>
    <name evidence="10" type="ORF">PMAYCL1PPCAC_10023</name>
</gene>
<feature type="non-terminal residue" evidence="10">
    <location>
        <position position="1"/>
    </location>
</feature>